<dbReference type="RefSeq" id="WP_348395832.1">
    <property type="nucleotide sequence ID" value="NZ_CP136600.1"/>
</dbReference>
<dbReference type="NCBIfam" id="TIGR01300">
    <property type="entry name" value="CPA3_mnhG_phaG"/>
    <property type="match status" value="1"/>
</dbReference>
<organism evidence="2 3">
    <name type="scientific">Thalassotalea fonticola</name>
    <dbReference type="NCBI Taxonomy" id="3065649"/>
    <lineage>
        <taxon>Bacteria</taxon>
        <taxon>Pseudomonadati</taxon>
        <taxon>Pseudomonadota</taxon>
        <taxon>Gammaproteobacteria</taxon>
        <taxon>Alteromonadales</taxon>
        <taxon>Colwelliaceae</taxon>
        <taxon>Thalassotalea</taxon>
    </lineage>
</organism>
<dbReference type="PANTHER" id="PTHR34703:SF1">
    <property type="entry name" value="ANTIPORTER SUBUNIT MNHG2-RELATED"/>
    <property type="match status" value="1"/>
</dbReference>
<protein>
    <submittedName>
        <fullName evidence="2">Monovalent cation/H(+) antiporter subunit G</fullName>
    </submittedName>
</protein>
<feature type="transmembrane region" description="Helical" evidence="1">
    <location>
        <begin position="50"/>
        <end position="78"/>
    </location>
</feature>
<evidence type="ECO:0000313" key="2">
    <source>
        <dbReference type="EMBL" id="WOH37038.1"/>
    </source>
</evidence>
<dbReference type="EMBL" id="CP136600">
    <property type="protein sequence ID" value="WOH37038.1"/>
    <property type="molecule type" value="Genomic_DNA"/>
</dbReference>
<keyword evidence="1" id="KW-0812">Transmembrane</keyword>
<accession>A0ABZ0GMR0</accession>
<keyword evidence="1" id="KW-1133">Transmembrane helix</keyword>
<sequence length="121" mass="12925">MDAFLDISSGVCLFIGSFLCVSGGVGILRFPDFYTRMHAVGVTDTLGTGMILLGLMMHSTDLLVFAKLVMILLLTLLISPTTSHVLAKAALHNGLMPKLNHNGVEQSSLDLESKETTSSKS</sequence>
<proteinExistence type="predicted"/>
<feature type="transmembrane region" description="Helical" evidence="1">
    <location>
        <begin position="7"/>
        <end position="30"/>
    </location>
</feature>
<name>A0ABZ0GMR0_9GAMM</name>
<dbReference type="Pfam" id="PF03334">
    <property type="entry name" value="PhaG_MnhG_YufB"/>
    <property type="match status" value="1"/>
</dbReference>
<gene>
    <name evidence="2" type="primary">mnhG</name>
    <name evidence="2" type="ORF">RI844_16960</name>
</gene>
<dbReference type="InterPro" id="IPR005133">
    <property type="entry name" value="PhaG_MnhG_YufB"/>
</dbReference>
<evidence type="ECO:0000313" key="3">
    <source>
        <dbReference type="Proteomes" id="UP001301442"/>
    </source>
</evidence>
<dbReference type="Proteomes" id="UP001301442">
    <property type="component" value="Chromosome"/>
</dbReference>
<reference evidence="2 3" key="1">
    <citation type="submission" date="2023-09" db="EMBL/GenBank/DDBJ databases">
        <authorList>
            <person name="Qi X."/>
        </authorList>
    </citation>
    <scope>NUCLEOTIDE SEQUENCE [LARGE SCALE GENOMIC DNA]</scope>
    <source>
        <strain evidence="2 3">S1-1</strain>
    </source>
</reference>
<keyword evidence="1" id="KW-0472">Membrane</keyword>
<evidence type="ECO:0000256" key="1">
    <source>
        <dbReference type="SAM" id="Phobius"/>
    </source>
</evidence>
<dbReference type="PANTHER" id="PTHR34703">
    <property type="entry name" value="ANTIPORTER SUBUNIT MNHG2-RELATED"/>
    <property type="match status" value="1"/>
</dbReference>
<keyword evidence="3" id="KW-1185">Reference proteome</keyword>